<evidence type="ECO:0000256" key="1">
    <source>
        <dbReference type="ARBA" id="ARBA00000923"/>
    </source>
</evidence>
<dbReference type="AlphaFoldDB" id="A0A7E5VVH2"/>
<gene>
    <name evidence="19 20" type="primary">LOC113497135</name>
</gene>
<feature type="transmembrane region" description="Helical" evidence="17">
    <location>
        <begin position="178"/>
        <end position="195"/>
    </location>
</feature>
<comment type="catalytic activity">
    <reaction evidence="1">
        <text>9-(9Z-hexadecenoyloxy)-octadecanoate + H2O = (9Z)-hexadecenoate + 9-hydroxy-octadecanoate + H(+)</text>
        <dbReference type="Rhea" id="RHEA:52068"/>
        <dbReference type="ChEBI" id="CHEBI:15377"/>
        <dbReference type="ChEBI" id="CHEBI:15378"/>
        <dbReference type="ChEBI" id="CHEBI:32372"/>
        <dbReference type="ChEBI" id="CHEBI:136286"/>
        <dbReference type="ChEBI" id="CHEBI:136309"/>
    </reaction>
    <physiologicalReaction direction="left-to-right" evidence="1">
        <dbReference type="Rhea" id="RHEA:52069"/>
    </physiologicalReaction>
</comment>
<protein>
    <submittedName>
        <fullName evidence="19 20">Androgen-dependent TFPI-regulating protein-like</fullName>
    </submittedName>
</protein>
<comment type="catalytic activity">
    <reaction evidence="14">
        <text>13-(9Z-octadecenoyloxy)-octadecanoate + H2O = 13-hydroxy-octadecanoate + (9Z)-octadecenoate + H(+)</text>
        <dbReference type="Rhea" id="RHEA:52064"/>
        <dbReference type="ChEBI" id="CHEBI:15377"/>
        <dbReference type="ChEBI" id="CHEBI:15378"/>
        <dbReference type="ChEBI" id="CHEBI:30823"/>
        <dbReference type="ChEBI" id="CHEBI:136303"/>
        <dbReference type="ChEBI" id="CHEBI:136304"/>
    </reaction>
    <physiologicalReaction direction="left-to-right" evidence="14">
        <dbReference type="Rhea" id="RHEA:52065"/>
    </physiologicalReaction>
</comment>
<evidence type="ECO:0000256" key="16">
    <source>
        <dbReference type="ARBA" id="ARBA00049428"/>
    </source>
</evidence>
<comment type="catalytic activity">
    <reaction evidence="8">
        <text>13-octadecanoyloxy-octadecanoate + H2O = 13-hydroxy-octadecanoate + octadecanoate + H(+)</text>
        <dbReference type="Rhea" id="RHEA:52084"/>
        <dbReference type="ChEBI" id="CHEBI:15377"/>
        <dbReference type="ChEBI" id="CHEBI:15378"/>
        <dbReference type="ChEBI" id="CHEBI:25629"/>
        <dbReference type="ChEBI" id="CHEBI:136304"/>
        <dbReference type="ChEBI" id="CHEBI:136335"/>
    </reaction>
    <physiologicalReaction direction="left-to-right" evidence="8">
        <dbReference type="Rhea" id="RHEA:52085"/>
    </physiologicalReaction>
</comment>
<dbReference type="RefSeq" id="XP_026732327.1">
    <property type="nucleotide sequence ID" value="XM_026876526.1"/>
</dbReference>
<dbReference type="GO" id="GO:0012505">
    <property type="term" value="C:endomembrane system"/>
    <property type="evidence" value="ECO:0007669"/>
    <property type="project" value="UniProtKB-SubCell"/>
</dbReference>
<evidence type="ECO:0000256" key="3">
    <source>
        <dbReference type="ARBA" id="ARBA00009300"/>
    </source>
</evidence>
<comment type="catalytic activity">
    <reaction evidence="15">
        <text>13-(9Z-hexadecenoyloxy)-octadecanoate + H2O = 13-hydroxy-octadecanoate + (9Z)-hexadecenoate + H(+)</text>
        <dbReference type="Rhea" id="RHEA:52076"/>
        <dbReference type="ChEBI" id="CHEBI:15377"/>
        <dbReference type="ChEBI" id="CHEBI:15378"/>
        <dbReference type="ChEBI" id="CHEBI:32372"/>
        <dbReference type="ChEBI" id="CHEBI:136304"/>
        <dbReference type="ChEBI" id="CHEBI:136315"/>
    </reaction>
    <physiologicalReaction direction="left-to-right" evidence="15">
        <dbReference type="Rhea" id="RHEA:52077"/>
    </physiologicalReaction>
</comment>
<comment type="catalytic activity">
    <reaction evidence="13">
        <text>9-octadecanoyloxy-octadecanoate + H2O = 9-hydroxy-octadecanoate + octadecanoate + H(+)</text>
        <dbReference type="Rhea" id="RHEA:52096"/>
        <dbReference type="ChEBI" id="CHEBI:15377"/>
        <dbReference type="ChEBI" id="CHEBI:15378"/>
        <dbReference type="ChEBI" id="CHEBI:25629"/>
        <dbReference type="ChEBI" id="CHEBI:136286"/>
        <dbReference type="ChEBI" id="CHEBI:136373"/>
    </reaction>
    <physiologicalReaction direction="left-to-right" evidence="13">
        <dbReference type="Rhea" id="RHEA:52097"/>
    </physiologicalReaction>
</comment>
<comment type="similarity">
    <text evidence="3">Belongs to the AIG1 family.</text>
</comment>
<reference evidence="19 20" key="1">
    <citation type="submission" date="2025-04" db="UniProtKB">
        <authorList>
            <consortium name="RefSeq"/>
        </authorList>
    </citation>
    <scope>IDENTIFICATION</scope>
</reference>
<evidence type="ECO:0000256" key="14">
    <source>
        <dbReference type="ARBA" id="ARBA00049296"/>
    </source>
</evidence>
<dbReference type="GO" id="GO:0016020">
    <property type="term" value="C:membrane"/>
    <property type="evidence" value="ECO:0007669"/>
    <property type="project" value="InterPro"/>
</dbReference>
<keyword evidence="4 17" id="KW-0812">Transmembrane</keyword>
<dbReference type="Pfam" id="PF04750">
    <property type="entry name" value="Far-17a_AIG1"/>
    <property type="match status" value="1"/>
</dbReference>
<evidence type="ECO:0000256" key="17">
    <source>
        <dbReference type="SAM" id="Phobius"/>
    </source>
</evidence>
<dbReference type="PANTHER" id="PTHR10989">
    <property type="entry name" value="ANDROGEN-INDUCED PROTEIN 1-RELATED"/>
    <property type="match status" value="1"/>
</dbReference>
<feature type="transmembrane region" description="Helical" evidence="17">
    <location>
        <begin position="146"/>
        <end position="166"/>
    </location>
</feature>
<proteinExistence type="inferred from homology"/>
<comment type="catalytic activity">
    <reaction evidence="12">
        <text>9-(9Z-octadecenoyloxy)-octadecanoate + H2O = 9-hydroxy-octadecanoate + (9Z)-octadecenoate + H(+)</text>
        <dbReference type="Rhea" id="RHEA:52048"/>
        <dbReference type="ChEBI" id="CHEBI:15377"/>
        <dbReference type="ChEBI" id="CHEBI:15378"/>
        <dbReference type="ChEBI" id="CHEBI:30823"/>
        <dbReference type="ChEBI" id="CHEBI:136282"/>
        <dbReference type="ChEBI" id="CHEBI:136286"/>
    </reaction>
    <physiologicalReaction direction="left-to-right" evidence="12">
        <dbReference type="Rhea" id="RHEA:52049"/>
    </physiologicalReaction>
</comment>
<evidence type="ECO:0000256" key="15">
    <source>
        <dbReference type="ARBA" id="ARBA00049322"/>
    </source>
</evidence>
<dbReference type="InterPro" id="IPR006838">
    <property type="entry name" value="ADTRP_AIG1"/>
</dbReference>
<comment type="catalytic activity">
    <reaction evidence="16">
        <text>12-(9Z-hexadecenoyloxy)-octadecanoate + H2O = 12-hydroxyoctadecanoate + (9Z)-hexadecenoate + H(+)</text>
        <dbReference type="Rhea" id="RHEA:52072"/>
        <dbReference type="ChEBI" id="CHEBI:15377"/>
        <dbReference type="ChEBI" id="CHEBI:15378"/>
        <dbReference type="ChEBI" id="CHEBI:32372"/>
        <dbReference type="ChEBI" id="CHEBI:84201"/>
        <dbReference type="ChEBI" id="CHEBI:136312"/>
    </reaction>
    <physiologicalReaction direction="left-to-right" evidence="16">
        <dbReference type="Rhea" id="RHEA:52073"/>
    </physiologicalReaction>
</comment>
<feature type="transmembrane region" description="Helical" evidence="17">
    <location>
        <begin position="65"/>
        <end position="83"/>
    </location>
</feature>
<evidence type="ECO:0000256" key="6">
    <source>
        <dbReference type="ARBA" id="ARBA00023136"/>
    </source>
</evidence>
<dbReference type="OrthoDB" id="1898221at2759"/>
<comment type="catalytic activity">
    <reaction evidence="7">
        <text>12-hexadecanoyloxy-octadecanoate + H2O = 12-hydroxyoctadecanoate + hexadecanoate + H(+)</text>
        <dbReference type="Rhea" id="RHEA:52056"/>
        <dbReference type="ChEBI" id="CHEBI:7896"/>
        <dbReference type="ChEBI" id="CHEBI:15377"/>
        <dbReference type="ChEBI" id="CHEBI:15378"/>
        <dbReference type="ChEBI" id="CHEBI:83677"/>
        <dbReference type="ChEBI" id="CHEBI:84201"/>
    </reaction>
    <physiologicalReaction direction="left-to-right" evidence="7">
        <dbReference type="Rhea" id="RHEA:52057"/>
    </physiologicalReaction>
</comment>
<evidence type="ECO:0000256" key="11">
    <source>
        <dbReference type="ARBA" id="ARBA00048701"/>
    </source>
</evidence>
<evidence type="ECO:0000256" key="9">
    <source>
        <dbReference type="ARBA" id="ARBA00047863"/>
    </source>
</evidence>
<dbReference type="Proteomes" id="UP000322000">
    <property type="component" value="Chromosome 9"/>
</dbReference>
<evidence type="ECO:0000313" key="20">
    <source>
        <dbReference type="RefSeq" id="XP_026732328.1"/>
    </source>
</evidence>
<evidence type="ECO:0000256" key="7">
    <source>
        <dbReference type="ARBA" id="ARBA00047368"/>
    </source>
</evidence>
<keyword evidence="5 17" id="KW-1133">Transmembrane helix</keyword>
<evidence type="ECO:0000256" key="5">
    <source>
        <dbReference type="ARBA" id="ARBA00022989"/>
    </source>
</evidence>
<evidence type="ECO:0000313" key="19">
    <source>
        <dbReference type="RefSeq" id="XP_026732327.1"/>
    </source>
</evidence>
<evidence type="ECO:0000256" key="12">
    <source>
        <dbReference type="ARBA" id="ARBA00048800"/>
    </source>
</evidence>
<evidence type="ECO:0000256" key="4">
    <source>
        <dbReference type="ARBA" id="ARBA00022692"/>
    </source>
</evidence>
<feature type="transmembrane region" description="Helical" evidence="17">
    <location>
        <begin position="103"/>
        <end position="126"/>
    </location>
</feature>
<dbReference type="KEGG" id="tnl:113497135"/>
<comment type="subcellular location">
    <subcellularLocation>
        <location evidence="2">Endomembrane system</location>
        <topology evidence="2">Multi-pass membrane protein</topology>
    </subcellularLocation>
</comment>
<evidence type="ECO:0000256" key="10">
    <source>
        <dbReference type="ARBA" id="ARBA00048680"/>
    </source>
</evidence>
<comment type="catalytic activity">
    <reaction evidence="9">
        <text>9-hexadecanoyloxy-octadecanoate + H2O = 9-hydroxy-octadecanoate + hexadecanoate + H(+)</text>
        <dbReference type="Rhea" id="RHEA:52052"/>
        <dbReference type="ChEBI" id="CHEBI:7896"/>
        <dbReference type="ChEBI" id="CHEBI:15377"/>
        <dbReference type="ChEBI" id="CHEBI:15378"/>
        <dbReference type="ChEBI" id="CHEBI:83670"/>
        <dbReference type="ChEBI" id="CHEBI:136286"/>
    </reaction>
    <physiologicalReaction direction="left-to-right" evidence="9">
        <dbReference type="Rhea" id="RHEA:52053"/>
    </physiologicalReaction>
</comment>
<accession>A0A7E5VVH2</accession>
<comment type="catalytic activity">
    <reaction evidence="11">
        <text>12-(9Z-octadecenoyloxy)-octadecanoate + H2O = 12-hydroxyoctadecanoate + (9Z)-octadecenoate + H(+)</text>
        <dbReference type="Rhea" id="RHEA:52060"/>
        <dbReference type="ChEBI" id="CHEBI:15377"/>
        <dbReference type="ChEBI" id="CHEBI:15378"/>
        <dbReference type="ChEBI" id="CHEBI:30823"/>
        <dbReference type="ChEBI" id="CHEBI:84201"/>
        <dbReference type="ChEBI" id="CHEBI:136302"/>
    </reaction>
    <physiologicalReaction direction="left-to-right" evidence="11">
        <dbReference type="Rhea" id="RHEA:52061"/>
    </physiologicalReaction>
</comment>
<keyword evidence="18" id="KW-1185">Reference proteome</keyword>
<sequence>MSMSSSPAKVQDIKVFGYSLLHIRLCWYSVSFLHLLVTAVVSLSVDVTVDEDPMVRAYSRVRWKLITFVFNVVILFYLPLYLYCDLQEYYGQLSPRVEKLRRILNEVMTVFLVPVTTFSDALFWLLYCTKPGIIAPPRLLKYLPYWAQHSLHTVSMVTVLMDLILTPRSRPRNMRKRALILMCLGIIYDLLVYACKLNGEYVYAILETVSFTSEILMYSAFVLSLPVIYYAQWYFIELVWGKNGTKLGKSKKDT</sequence>
<evidence type="ECO:0000256" key="13">
    <source>
        <dbReference type="ARBA" id="ARBA00049221"/>
    </source>
</evidence>
<evidence type="ECO:0000313" key="18">
    <source>
        <dbReference type="Proteomes" id="UP000322000"/>
    </source>
</evidence>
<feature type="transmembrane region" description="Helical" evidence="17">
    <location>
        <begin position="215"/>
        <end position="236"/>
    </location>
</feature>
<name>A0A7E5VVH2_TRINI</name>
<dbReference type="PANTHER" id="PTHR10989:SF16">
    <property type="entry name" value="AT02829P-RELATED"/>
    <property type="match status" value="1"/>
</dbReference>
<dbReference type="RefSeq" id="XP_026732328.1">
    <property type="nucleotide sequence ID" value="XM_026876527.1"/>
</dbReference>
<keyword evidence="6 17" id="KW-0472">Membrane</keyword>
<organism evidence="18 20">
    <name type="scientific">Trichoplusia ni</name>
    <name type="common">Cabbage looper</name>
    <dbReference type="NCBI Taxonomy" id="7111"/>
    <lineage>
        <taxon>Eukaryota</taxon>
        <taxon>Metazoa</taxon>
        <taxon>Ecdysozoa</taxon>
        <taxon>Arthropoda</taxon>
        <taxon>Hexapoda</taxon>
        <taxon>Insecta</taxon>
        <taxon>Pterygota</taxon>
        <taxon>Neoptera</taxon>
        <taxon>Endopterygota</taxon>
        <taxon>Lepidoptera</taxon>
        <taxon>Glossata</taxon>
        <taxon>Ditrysia</taxon>
        <taxon>Noctuoidea</taxon>
        <taxon>Noctuidae</taxon>
        <taxon>Plusiinae</taxon>
        <taxon>Trichoplusia</taxon>
    </lineage>
</organism>
<evidence type="ECO:0000256" key="2">
    <source>
        <dbReference type="ARBA" id="ARBA00004127"/>
    </source>
</evidence>
<evidence type="ECO:0000256" key="8">
    <source>
        <dbReference type="ARBA" id="ARBA00047427"/>
    </source>
</evidence>
<comment type="catalytic activity">
    <reaction evidence="10">
        <text>12-octadecanoyloxy-octadecanoate + H2O = 12-hydroxyoctadecanoate + octadecanoate + H(+)</text>
        <dbReference type="Rhea" id="RHEA:52080"/>
        <dbReference type="ChEBI" id="CHEBI:15377"/>
        <dbReference type="ChEBI" id="CHEBI:15378"/>
        <dbReference type="ChEBI" id="CHEBI:25629"/>
        <dbReference type="ChEBI" id="CHEBI:84201"/>
        <dbReference type="ChEBI" id="CHEBI:136330"/>
    </reaction>
    <physiologicalReaction direction="left-to-right" evidence="10">
        <dbReference type="Rhea" id="RHEA:52081"/>
    </physiologicalReaction>
</comment>
<dbReference type="GeneID" id="113497135"/>
<feature type="transmembrane region" description="Helical" evidence="17">
    <location>
        <begin position="21"/>
        <end position="45"/>
    </location>
</feature>